<evidence type="ECO:0000313" key="2">
    <source>
        <dbReference type="EMBL" id="MCH92902.1"/>
    </source>
</evidence>
<name>A0A392MZZ9_9FABA</name>
<evidence type="ECO:0000313" key="3">
    <source>
        <dbReference type="Proteomes" id="UP000265520"/>
    </source>
</evidence>
<gene>
    <name evidence="2" type="ORF">A2U01_0013848</name>
</gene>
<dbReference type="AlphaFoldDB" id="A0A392MZZ9"/>
<organism evidence="2 3">
    <name type="scientific">Trifolium medium</name>
    <dbReference type="NCBI Taxonomy" id="97028"/>
    <lineage>
        <taxon>Eukaryota</taxon>
        <taxon>Viridiplantae</taxon>
        <taxon>Streptophyta</taxon>
        <taxon>Embryophyta</taxon>
        <taxon>Tracheophyta</taxon>
        <taxon>Spermatophyta</taxon>
        <taxon>Magnoliopsida</taxon>
        <taxon>eudicotyledons</taxon>
        <taxon>Gunneridae</taxon>
        <taxon>Pentapetalae</taxon>
        <taxon>rosids</taxon>
        <taxon>fabids</taxon>
        <taxon>Fabales</taxon>
        <taxon>Fabaceae</taxon>
        <taxon>Papilionoideae</taxon>
        <taxon>50 kb inversion clade</taxon>
        <taxon>NPAAA clade</taxon>
        <taxon>Hologalegina</taxon>
        <taxon>IRL clade</taxon>
        <taxon>Trifolieae</taxon>
        <taxon>Trifolium</taxon>
    </lineage>
</organism>
<comment type="caution">
    <text evidence="2">The sequence shown here is derived from an EMBL/GenBank/DDBJ whole genome shotgun (WGS) entry which is preliminary data.</text>
</comment>
<dbReference type="Proteomes" id="UP000265520">
    <property type="component" value="Unassembled WGS sequence"/>
</dbReference>
<accession>A0A392MZZ9</accession>
<dbReference type="EMBL" id="LXQA010023736">
    <property type="protein sequence ID" value="MCH92902.1"/>
    <property type="molecule type" value="Genomic_DNA"/>
</dbReference>
<reference evidence="2 3" key="1">
    <citation type="journal article" date="2018" name="Front. Plant Sci.">
        <title>Red Clover (Trifolium pratense) and Zigzag Clover (T. medium) - A Picture of Genomic Similarities and Differences.</title>
        <authorList>
            <person name="Dluhosova J."/>
            <person name="Istvanek J."/>
            <person name="Nedelnik J."/>
            <person name="Repkova J."/>
        </authorList>
    </citation>
    <scope>NUCLEOTIDE SEQUENCE [LARGE SCALE GENOMIC DNA]</scope>
    <source>
        <strain evidence="3">cv. 10/8</strain>
        <tissue evidence="2">Leaf</tissue>
    </source>
</reference>
<feature type="non-terminal residue" evidence="2">
    <location>
        <position position="1"/>
    </location>
</feature>
<feature type="region of interest" description="Disordered" evidence="1">
    <location>
        <begin position="1"/>
        <end position="39"/>
    </location>
</feature>
<evidence type="ECO:0000256" key="1">
    <source>
        <dbReference type="SAM" id="MobiDB-lite"/>
    </source>
</evidence>
<sequence>AGNIRTSENVPEAEHVPELSLSEPIASPPPSFWSSSAID</sequence>
<protein>
    <submittedName>
        <fullName evidence="2">Uncharacterized protein</fullName>
    </submittedName>
</protein>
<keyword evidence="3" id="KW-1185">Reference proteome</keyword>
<proteinExistence type="predicted"/>